<evidence type="ECO:0000256" key="1">
    <source>
        <dbReference type="SAM" id="Phobius"/>
    </source>
</evidence>
<organism evidence="2 3">
    <name type="scientific">Undibacterium macrobrachii</name>
    <dbReference type="NCBI Taxonomy" id="1119058"/>
    <lineage>
        <taxon>Bacteria</taxon>
        <taxon>Pseudomonadati</taxon>
        <taxon>Pseudomonadota</taxon>
        <taxon>Betaproteobacteria</taxon>
        <taxon>Burkholderiales</taxon>
        <taxon>Oxalobacteraceae</taxon>
        <taxon>Undibacterium</taxon>
    </lineage>
</organism>
<keyword evidence="1" id="KW-1133">Transmembrane helix</keyword>
<dbReference type="RefSeq" id="WP_189346014.1">
    <property type="nucleotide sequence ID" value="NZ_BMYT01000003.1"/>
</dbReference>
<comment type="caution">
    <text evidence="2">The sequence shown here is derived from an EMBL/GenBank/DDBJ whole genome shotgun (WGS) entry which is preliminary data.</text>
</comment>
<keyword evidence="3" id="KW-1185">Reference proteome</keyword>
<protein>
    <submittedName>
        <fullName evidence="2">Uncharacterized protein</fullName>
    </submittedName>
</protein>
<gene>
    <name evidence="2" type="ORF">GCM10011282_20230</name>
</gene>
<keyword evidence="1" id="KW-0812">Transmembrane</keyword>
<dbReference type="EMBL" id="BMYT01000003">
    <property type="protein sequence ID" value="GGX14064.1"/>
    <property type="molecule type" value="Genomic_DNA"/>
</dbReference>
<dbReference type="Proteomes" id="UP000620127">
    <property type="component" value="Unassembled WGS sequence"/>
</dbReference>
<proteinExistence type="predicted"/>
<name>A0ABQ2XET8_9BURK</name>
<reference evidence="3" key="1">
    <citation type="journal article" date="2019" name="Int. J. Syst. Evol. Microbiol.">
        <title>The Global Catalogue of Microorganisms (GCM) 10K type strain sequencing project: providing services to taxonomists for standard genome sequencing and annotation.</title>
        <authorList>
            <consortium name="The Broad Institute Genomics Platform"/>
            <consortium name="The Broad Institute Genome Sequencing Center for Infectious Disease"/>
            <person name="Wu L."/>
            <person name="Ma J."/>
        </authorList>
    </citation>
    <scope>NUCLEOTIDE SEQUENCE [LARGE SCALE GENOMIC DNA]</scope>
    <source>
        <strain evidence="3">KCTC 23916</strain>
    </source>
</reference>
<evidence type="ECO:0000313" key="2">
    <source>
        <dbReference type="EMBL" id="GGX14064.1"/>
    </source>
</evidence>
<keyword evidence="1" id="KW-0472">Membrane</keyword>
<feature type="transmembrane region" description="Helical" evidence="1">
    <location>
        <begin position="502"/>
        <end position="520"/>
    </location>
</feature>
<accession>A0ABQ2XET8</accession>
<sequence>MKKILIALTLKKMVVLVVLFAMFLQQQKVYSQVPVVAPAANFVVNRAIGGVITRTAIARGFAANDPRIATTLAGASSSITALNVAGTVAGVGMAVAGAPVWLTIAASMGILAVGGAIIAGGTSLMLNNNSLTINSSGSAKPVPYTPPSQNPQYDPWGEHYGAQVSIYRLSDCFPSQACYAYPPLPNVNIPYQRNIYSSDSKAGKVALVYWSLNELKEKFFPVKVYDYQSGAFKIKTYYTWAVEPHIERAASGVSRLVGVASTETVCYFPIDECANAIASGVGASLSTNGPITRPWNSDDERILISPTEIPRSVQNLDGLVGAITPSELAENISPDTLAKLVDQAWMRAAAQPGYQGLPYSVTQPVTVADVLPWLAENPTAAPTVKDLLAPANDVGTLTVPVSPTVTASGTSYNPNPLPLQDVNVVNVPKIDLGADPKIPAPTLEPTPSAPEILYPLVSLFPELKNYQTPQHVGECPKPQFTIFDKSIVMDTHCTIAEQHRQTIAAVMLTVWILVGIFILLSA</sequence>
<evidence type="ECO:0000313" key="3">
    <source>
        <dbReference type="Proteomes" id="UP000620127"/>
    </source>
</evidence>